<keyword evidence="2" id="KW-0732">Signal</keyword>
<evidence type="ECO:0000256" key="2">
    <source>
        <dbReference type="SAM" id="SignalP"/>
    </source>
</evidence>
<name>A0A917YV13_9ALTE</name>
<dbReference type="Pfam" id="PF13431">
    <property type="entry name" value="TPR_17"/>
    <property type="match status" value="1"/>
</dbReference>
<dbReference type="InterPro" id="IPR011990">
    <property type="entry name" value="TPR-like_helical_dom_sf"/>
</dbReference>
<feature type="repeat" description="TPR" evidence="1">
    <location>
        <begin position="193"/>
        <end position="226"/>
    </location>
</feature>
<dbReference type="PROSITE" id="PS51257">
    <property type="entry name" value="PROKAR_LIPOPROTEIN"/>
    <property type="match status" value="1"/>
</dbReference>
<evidence type="ECO:0000313" key="4">
    <source>
        <dbReference type="Proteomes" id="UP000606935"/>
    </source>
</evidence>
<dbReference type="PANTHER" id="PTHR12558">
    <property type="entry name" value="CELL DIVISION CYCLE 16,23,27"/>
    <property type="match status" value="1"/>
</dbReference>
<dbReference type="Gene3D" id="1.25.40.10">
    <property type="entry name" value="Tetratricopeptide repeat domain"/>
    <property type="match status" value="3"/>
</dbReference>
<comment type="caution">
    <text evidence="3">The sequence shown here is derived from an EMBL/GenBank/DDBJ whole genome shotgun (WGS) entry which is preliminary data.</text>
</comment>
<dbReference type="PANTHER" id="PTHR12558:SF13">
    <property type="entry name" value="CELL DIVISION CYCLE PROTEIN 27 HOMOLOG"/>
    <property type="match status" value="1"/>
</dbReference>
<evidence type="ECO:0000256" key="1">
    <source>
        <dbReference type="PROSITE-ProRule" id="PRU00339"/>
    </source>
</evidence>
<dbReference type="RefSeq" id="WP_188690110.1">
    <property type="nucleotide sequence ID" value="NZ_BMLS01000001.1"/>
</dbReference>
<feature type="repeat" description="TPR" evidence="1">
    <location>
        <begin position="159"/>
        <end position="192"/>
    </location>
</feature>
<feature type="repeat" description="TPR" evidence="1">
    <location>
        <begin position="74"/>
        <end position="107"/>
    </location>
</feature>
<feature type="repeat" description="TPR" evidence="1">
    <location>
        <begin position="257"/>
        <end position="290"/>
    </location>
</feature>
<dbReference type="SMART" id="SM00028">
    <property type="entry name" value="TPR"/>
    <property type="match status" value="7"/>
</dbReference>
<dbReference type="Proteomes" id="UP000606935">
    <property type="component" value="Unassembled WGS sequence"/>
</dbReference>
<reference evidence="3" key="1">
    <citation type="journal article" date="2014" name="Int. J. Syst. Evol. Microbiol.">
        <title>Complete genome sequence of Corynebacterium casei LMG S-19264T (=DSM 44701T), isolated from a smear-ripened cheese.</title>
        <authorList>
            <consortium name="US DOE Joint Genome Institute (JGI-PGF)"/>
            <person name="Walter F."/>
            <person name="Albersmeier A."/>
            <person name="Kalinowski J."/>
            <person name="Ruckert C."/>
        </authorList>
    </citation>
    <scope>NUCLEOTIDE SEQUENCE</scope>
    <source>
        <strain evidence="3">CGMCC 1.7086</strain>
    </source>
</reference>
<dbReference type="EMBL" id="BMLS01000001">
    <property type="protein sequence ID" value="GGO65109.1"/>
    <property type="molecule type" value="Genomic_DNA"/>
</dbReference>
<gene>
    <name evidence="3" type="ORF">GCM10010982_06130</name>
</gene>
<keyword evidence="1" id="KW-0802">TPR repeat</keyword>
<keyword evidence="4" id="KW-1185">Reference proteome</keyword>
<sequence>MNKLHHSLITTLFAALVLSGCSASSNLSRQTDAMTNQQQGQALFAQAELAAQREDYGKALLMYIEALNLKPDDAPTLYNIGQMHMYLGNSKLAERAFKQTLTLAPDHIGALAQLGIWQLKERNSAEAESTLTRAVILDQQRLHQSEPDTWVTLDAQSPVMAYNALAVLYDVRGQHQQARDLLQLALAQTPDSALLLSNLGYSFYLDGNFVQASQYYQQAINVQPNFHRAWANLGLVNIRQGQYSRALQNFKQVMPEEQAYNDLGYFLKLEGRYEEASYFLQQAIEKSPKYYELAQENLADVRMNLASVGIH</sequence>
<protein>
    <recommendedName>
        <fullName evidence="5">Tetratricopeptide repeat protein</fullName>
    </recommendedName>
</protein>
<dbReference type="Pfam" id="PF13374">
    <property type="entry name" value="TPR_10"/>
    <property type="match status" value="1"/>
</dbReference>
<dbReference type="SUPFAM" id="SSF48452">
    <property type="entry name" value="TPR-like"/>
    <property type="match status" value="1"/>
</dbReference>
<dbReference type="InterPro" id="IPR019734">
    <property type="entry name" value="TPR_rpt"/>
</dbReference>
<dbReference type="PROSITE" id="PS50005">
    <property type="entry name" value="TPR"/>
    <property type="match status" value="5"/>
</dbReference>
<feature type="repeat" description="TPR" evidence="1">
    <location>
        <begin position="40"/>
        <end position="73"/>
    </location>
</feature>
<evidence type="ECO:0000313" key="3">
    <source>
        <dbReference type="EMBL" id="GGO65109.1"/>
    </source>
</evidence>
<reference evidence="3" key="2">
    <citation type="submission" date="2020-09" db="EMBL/GenBank/DDBJ databases">
        <authorList>
            <person name="Sun Q."/>
            <person name="Zhou Y."/>
        </authorList>
    </citation>
    <scope>NUCLEOTIDE SEQUENCE</scope>
    <source>
        <strain evidence="3">CGMCC 1.7086</strain>
    </source>
</reference>
<dbReference type="Pfam" id="PF13181">
    <property type="entry name" value="TPR_8"/>
    <property type="match status" value="1"/>
</dbReference>
<feature type="signal peptide" evidence="2">
    <location>
        <begin position="1"/>
        <end position="23"/>
    </location>
</feature>
<organism evidence="3 4">
    <name type="scientific">Bowmanella pacifica</name>
    <dbReference type="NCBI Taxonomy" id="502051"/>
    <lineage>
        <taxon>Bacteria</taxon>
        <taxon>Pseudomonadati</taxon>
        <taxon>Pseudomonadota</taxon>
        <taxon>Gammaproteobacteria</taxon>
        <taxon>Alteromonadales</taxon>
        <taxon>Alteromonadaceae</taxon>
        <taxon>Bowmanella</taxon>
    </lineage>
</organism>
<evidence type="ECO:0008006" key="5">
    <source>
        <dbReference type="Google" id="ProtNLM"/>
    </source>
</evidence>
<dbReference type="AlphaFoldDB" id="A0A917YV13"/>
<proteinExistence type="predicted"/>
<accession>A0A917YV13</accession>
<feature type="chain" id="PRO_5036769256" description="Tetratricopeptide repeat protein" evidence="2">
    <location>
        <begin position="24"/>
        <end position="311"/>
    </location>
</feature>